<dbReference type="Proteomes" id="UP000186931">
    <property type="component" value="Unassembled WGS sequence"/>
</dbReference>
<dbReference type="EMBL" id="KT965092">
    <property type="protein sequence ID" value="AMQ45954.1"/>
    <property type="molecule type" value="Genomic_DNA"/>
</dbReference>
<sequence length="99" mass="11246">MAGLSGLKKKTDELSDQDKLVENFISGADKRVKDLEVSQKKFVRCTFSLNQELSELIDELIIKSNNARVNRSSIVRIALESLAEQNLEDFKQLVDKSFK</sequence>
<evidence type="ECO:0000313" key="1">
    <source>
        <dbReference type="EMBL" id="AMQ45954.1"/>
    </source>
</evidence>
<geneLocation type="plasmid" evidence="1">
    <name>pNDM-GJ01</name>
</geneLocation>
<evidence type="ECO:0000313" key="3">
    <source>
        <dbReference type="Proteomes" id="UP000186931"/>
    </source>
</evidence>
<gene>
    <name evidence="2" type="ORF">BJN41_12590</name>
</gene>
<protein>
    <recommendedName>
        <fullName evidence="4">Ribbon-helix-helix protein, CopG family</fullName>
    </recommendedName>
</protein>
<dbReference type="EMBL" id="MKQS01000026">
    <property type="protein sequence ID" value="OFE42745.1"/>
    <property type="molecule type" value="Genomic_DNA"/>
</dbReference>
<dbReference type="RefSeq" id="WP_004969894.1">
    <property type="nucleotide sequence ID" value="NZ_BBNL01000041.1"/>
</dbReference>
<keyword evidence="1" id="KW-0614">Plasmid</keyword>
<reference evidence="2 3" key="1">
    <citation type="submission" date="2016-10" db="EMBL/GenBank/DDBJ databases">
        <title>Genome of airborne Acinetobacter sp. 5-2Ac02 in the hospital environment: Species near to Acinetobacter towneri.</title>
        <authorList>
            <person name="Barbosa B."/>
            <person name="Fernandez-Garcia L."/>
            <person name="Gato E."/>
            <person name="Leao R."/>
            <person name="Albano R."/>
            <person name="Fernandez B."/>
            <person name="Fernandez-Cuenca F."/>
            <person name="Marques E."/>
            <person name="Tomas M."/>
        </authorList>
    </citation>
    <scope>NUCLEOTIDE SEQUENCE [LARGE SCALE GENOMIC DNA]</scope>
    <source>
        <strain evidence="2 3">5-2Ac02</strain>
    </source>
</reference>
<proteinExistence type="predicted"/>
<evidence type="ECO:0008006" key="4">
    <source>
        <dbReference type="Google" id="ProtNLM"/>
    </source>
</evidence>
<evidence type="ECO:0000313" key="2">
    <source>
        <dbReference type="EMBL" id="OFE42745.1"/>
    </source>
</evidence>
<organism evidence="1">
    <name type="scientific">Acinetobacter towneri</name>
    <dbReference type="NCBI Taxonomy" id="202956"/>
    <lineage>
        <taxon>Bacteria</taxon>
        <taxon>Pseudomonadati</taxon>
        <taxon>Pseudomonadota</taxon>
        <taxon>Gammaproteobacteria</taxon>
        <taxon>Moraxellales</taxon>
        <taxon>Moraxellaceae</taxon>
        <taxon>Acinetobacter</taxon>
    </lineage>
</organism>
<name>A0A142ECR6_9GAMM</name>
<reference evidence="1" key="2">
    <citation type="submission" date="2017-07" db="EMBL/GenBank/DDBJ databases">
        <authorList>
            <person name="Zhou D."/>
            <person name="Huang Y."/>
            <person name="Yuan J."/>
            <person name="Huang L."/>
            <person name="Tong Y."/>
        </authorList>
    </citation>
    <scope>NUCLEOTIDE SEQUENCE</scope>
    <source>
        <strain evidence="1">G165</strain>
        <plasmid evidence="1">pNDM-GJ01</plasmid>
    </source>
</reference>
<dbReference type="AlphaFoldDB" id="A0A142ECR6"/>
<dbReference type="STRING" id="202956.BJN41_12590"/>
<accession>A0A142ECR6</accession>